<proteinExistence type="predicted"/>
<evidence type="ECO:0000256" key="2">
    <source>
        <dbReference type="SAM" id="SignalP"/>
    </source>
</evidence>
<sequence>MMATPWAWMAMPTTWMVLPLLLLMLQTITSSQGFTLKGQFMAQSDNLLIFDYSHSARRPGLFIPPLATTVTAKSAQTVKEDGKNNAHQTDPGVSVVPGSSRRRPKDRSSSVTKPAGTAVVPESFEEKRARILKRFMRI</sequence>
<feature type="region of interest" description="Disordered" evidence="1">
    <location>
        <begin position="74"/>
        <end position="116"/>
    </location>
</feature>
<gene>
    <name evidence="3" type="ORF">TCAL_10683</name>
</gene>
<evidence type="ECO:0000313" key="4">
    <source>
        <dbReference type="Proteomes" id="UP000318571"/>
    </source>
</evidence>
<evidence type="ECO:0000313" key="3">
    <source>
        <dbReference type="EMBL" id="TRY76663.1"/>
    </source>
</evidence>
<keyword evidence="2" id="KW-0732">Signal</keyword>
<dbReference type="AlphaFoldDB" id="A0A553PG61"/>
<accession>A0A553PG61</accession>
<protein>
    <submittedName>
        <fullName evidence="3">Uncharacterized protein</fullName>
    </submittedName>
</protein>
<feature type="signal peptide" evidence="2">
    <location>
        <begin position="1"/>
        <end position="31"/>
    </location>
</feature>
<reference evidence="3 4" key="1">
    <citation type="journal article" date="2018" name="Nat. Ecol. Evol.">
        <title>Genomic signatures of mitonuclear coevolution across populations of Tigriopus californicus.</title>
        <authorList>
            <person name="Barreto F.S."/>
            <person name="Watson E.T."/>
            <person name="Lima T.G."/>
            <person name="Willett C.S."/>
            <person name="Edmands S."/>
            <person name="Li W."/>
            <person name="Burton R.S."/>
        </authorList>
    </citation>
    <scope>NUCLEOTIDE SEQUENCE [LARGE SCALE GENOMIC DNA]</scope>
    <source>
        <strain evidence="3 4">San Diego</strain>
    </source>
</reference>
<feature type="chain" id="PRO_5021843656" evidence="2">
    <location>
        <begin position="32"/>
        <end position="138"/>
    </location>
</feature>
<comment type="caution">
    <text evidence="3">The sequence shown here is derived from an EMBL/GenBank/DDBJ whole genome shotgun (WGS) entry which is preliminary data.</text>
</comment>
<dbReference type="Proteomes" id="UP000318571">
    <property type="component" value="Chromosome 5"/>
</dbReference>
<keyword evidence="4" id="KW-1185">Reference proteome</keyword>
<dbReference type="EMBL" id="VCGU01000004">
    <property type="protein sequence ID" value="TRY76663.1"/>
    <property type="molecule type" value="Genomic_DNA"/>
</dbReference>
<name>A0A553PG61_TIGCA</name>
<evidence type="ECO:0000256" key="1">
    <source>
        <dbReference type="SAM" id="MobiDB-lite"/>
    </source>
</evidence>
<organism evidence="3 4">
    <name type="scientific">Tigriopus californicus</name>
    <name type="common">Marine copepod</name>
    <dbReference type="NCBI Taxonomy" id="6832"/>
    <lineage>
        <taxon>Eukaryota</taxon>
        <taxon>Metazoa</taxon>
        <taxon>Ecdysozoa</taxon>
        <taxon>Arthropoda</taxon>
        <taxon>Crustacea</taxon>
        <taxon>Multicrustacea</taxon>
        <taxon>Hexanauplia</taxon>
        <taxon>Copepoda</taxon>
        <taxon>Harpacticoida</taxon>
        <taxon>Harpacticidae</taxon>
        <taxon>Tigriopus</taxon>
    </lineage>
</organism>